<evidence type="ECO:0000313" key="2">
    <source>
        <dbReference type="Proteomes" id="UP000468388"/>
    </source>
</evidence>
<dbReference type="AlphaFoldDB" id="A0A6N8JDL9"/>
<evidence type="ECO:0000313" key="1">
    <source>
        <dbReference type="EMBL" id="MVT43323.1"/>
    </source>
</evidence>
<comment type="caution">
    <text evidence="1">The sequence shown here is derived from an EMBL/GenBank/DDBJ whole genome shotgun (WGS) entry which is preliminary data.</text>
</comment>
<reference evidence="1 2" key="1">
    <citation type="submission" date="2019-12" db="EMBL/GenBank/DDBJ databases">
        <title>The draft genomic sequence of strain Chitinophaga oryziterrae JCM 16595.</title>
        <authorList>
            <person name="Zhang X."/>
        </authorList>
    </citation>
    <scope>NUCLEOTIDE SEQUENCE [LARGE SCALE GENOMIC DNA]</scope>
    <source>
        <strain evidence="1 2">JCM 16595</strain>
    </source>
</reference>
<sequence>MINNVLIKGLSGSIDNMTFRQRSGETIVSRRRRAASVPATEIQMQNQEQFRKATVFFLHTGVELID</sequence>
<protein>
    <submittedName>
        <fullName evidence="1">Uncharacterized protein</fullName>
    </submittedName>
</protein>
<gene>
    <name evidence="1" type="ORF">GO495_22180</name>
</gene>
<name>A0A6N8JDL9_9BACT</name>
<dbReference type="Proteomes" id="UP000468388">
    <property type="component" value="Unassembled WGS sequence"/>
</dbReference>
<dbReference type="EMBL" id="WRXO01000007">
    <property type="protein sequence ID" value="MVT43323.1"/>
    <property type="molecule type" value="Genomic_DNA"/>
</dbReference>
<organism evidence="1 2">
    <name type="scientific">Chitinophaga oryziterrae</name>
    <dbReference type="NCBI Taxonomy" id="1031224"/>
    <lineage>
        <taxon>Bacteria</taxon>
        <taxon>Pseudomonadati</taxon>
        <taxon>Bacteroidota</taxon>
        <taxon>Chitinophagia</taxon>
        <taxon>Chitinophagales</taxon>
        <taxon>Chitinophagaceae</taxon>
        <taxon>Chitinophaga</taxon>
    </lineage>
</organism>
<keyword evidence="2" id="KW-1185">Reference proteome</keyword>
<proteinExistence type="predicted"/>
<dbReference type="RefSeq" id="WP_157301936.1">
    <property type="nucleotide sequence ID" value="NZ_BAAAZB010000026.1"/>
</dbReference>
<accession>A0A6N8JDL9</accession>